<dbReference type="GO" id="GO:0005634">
    <property type="term" value="C:nucleus"/>
    <property type="evidence" value="ECO:0007669"/>
    <property type="project" value="UniProtKB-UniRule"/>
</dbReference>
<protein>
    <recommendedName>
        <fullName evidence="4">HMG box domain-containing protein</fullName>
    </recommendedName>
</protein>
<sequence>MSKPAVKESEKIKALNARKPMNAFFRYKAFVKDKIVKQYNTRKNSEIAAIASSMWKKESHEIRQRFIQETEKAYEQHKKDFPGYIWPSKNSKLQKEKLKAKLGLEPKKVPLIPERLASPVISEGSLSVDQMSMASFNDSQTFIDGTYAFSQPIYSDFMMYPQVDYSYLQRTNSIPQIEYQDIQYPSFNTYM</sequence>
<dbReference type="InterPro" id="IPR050140">
    <property type="entry name" value="SRY-related_HMG-box_TF-like"/>
</dbReference>
<dbReference type="InterPro" id="IPR036910">
    <property type="entry name" value="HMG_box_dom_sf"/>
</dbReference>
<dbReference type="GO" id="GO:0001228">
    <property type="term" value="F:DNA-binding transcription activator activity, RNA polymerase II-specific"/>
    <property type="evidence" value="ECO:0007669"/>
    <property type="project" value="TreeGrafter"/>
</dbReference>
<dbReference type="PANTHER" id="PTHR10270:SF161">
    <property type="entry name" value="SEX-DETERMINING REGION Y PROTEIN"/>
    <property type="match status" value="1"/>
</dbReference>
<evidence type="ECO:0000256" key="2">
    <source>
        <dbReference type="ARBA" id="ARBA00023163"/>
    </source>
</evidence>
<dbReference type="GO" id="GO:0030154">
    <property type="term" value="P:cell differentiation"/>
    <property type="evidence" value="ECO:0007669"/>
    <property type="project" value="TreeGrafter"/>
</dbReference>
<dbReference type="SMART" id="SM00398">
    <property type="entry name" value="HMG"/>
    <property type="match status" value="1"/>
</dbReference>
<dbReference type="PANTHER" id="PTHR10270">
    <property type="entry name" value="SOX TRANSCRIPTION FACTOR"/>
    <property type="match status" value="1"/>
</dbReference>
<dbReference type="Pfam" id="PF00505">
    <property type="entry name" value="HMG_box"/>
    <property type="match status" value="1"/>
</dbReference>
<evidence type="ECO:0000256" key="3">
    <source>
        <dbReference type="PROSITE-ProRule" id="PRU00267"/>
    </source>
</evidence>
<organism evidence="5 6">
    <name type="scientific">Boothiomyces macroporosus</name>
    <dbReference type="NCBI Taxonomy" id="261099"/>
    <lineage>
        <taxon>Eukaryota</taxon>
        <taxon>Fungi</taxon>
        <taxon>Fungi incertae sedis</taxon>
        <taxon>Chytridiomycota</taxon>
        <taxon>Chytridiomycota incertae sedis</taxon>
        <taxon>Chytridiomycetes</taxon>
        <taxon>Rhizophydiales</taxon>
        <taxon>Terramycetaceae</taxon>
        <taxon>Boothiomyces</taxon>
    </lineage>
</organism>
<dbReference type="Proteomes" id="UP001210925">
    <property type="component" value="Unassembled WGS sequence"/>
</dbReference>
<evidence type="ECO:0000313" key="6">
    <source>
        <dbReference type="Proteomes" id="UP001210925"/>
    </source>
</evidence>
<keyword evidence="3" id="KW-0539">Nucleus</keyword>
<keyword evidence="2" id="KW-0804">Transcription</keyword>
<reference evidence="5" key="1">
    <citation type="submission" date="2020-05" db="EMBL/GenBank/DDBJ databases">
        <title>Phylogenomic resolution of chytrid fungi.</title>
        <authorList>
            <person name="Stajich J.E."/>
            <person name="Amses K."/>
            <person name="Simmons R."/>
            <person name="Seto K."/>
            <person name="Myers J."/>
            <person name="Bonds A."/>
            <person name="Quandt C.A."/>
            <person name="Barry K."/>
            <person name="Liu P."/>
            <person name="Grigoriev I."/>
            <person name="Longcore J.E."/>
            <person name="James T.Y."/>
        </authorList>
    </citation>
    <scope>NUCLEOTIDE SEQUENCE</scope>
    <source>
        <strain evidence="5">PLAUS21</strain>
    </source>
</reference>
<name>A0AAD5Y7S6_9FUNG</name>
<proteinExistence type="predicted"/>
<dbReference type="EMBL" id="JADGKB010000051">
    <property type="protein sequence ID" value="KAJ3256413.1"/>
    <property type="molecule type" value="Genomic_DNA"/>
</dbReference>
<dbReference type="InterPro" id="IPR009071">
    <property type="entry name" value="HMG_box_dom"/>
</dbReference>
<dbReference type="Gene3D" id="1.10.30.10">
    <property type="entry name" value="High mobility group box domain"/>
    <property type="match status" value="1"/>
</dbReference>
<dbReference type="PROSITE" id="PS50118">
    <property type="entry name" value="HMG_BOX_2"/>
    <property type="match status" value="1"/>
</dbReference>
<accession>A0AAD5Y7S6</accession>
<dbReference type="GO" id="GO:0000978">
    <property type="term" value="F:RNA polymerase II cis-regulatory region sequence-specific DNA binding"/>
    <property type="evidence" value="ECO:0007669"/>
    <property type="project" value="TreeGrafter"/>
</dbReference>
<dbReference type="SUPFAM" id="SSF47095">
    <property type="entry name" value="HMG-box"/>
    <property type="match status" value="1"/>
</dbReference>
<dbReference type="AlphaFoldDB" id="A0AAD5Y7S6"/>
<keyword evidence="6" id="KW-1185">Reference proteome</keyword>
<keyword evidence="1 3" id="KW-0238">DNA-binding</keyword>
<evidence type="ECO:0000259" key="4">
    <source>
        <dbReference type="PROSITE" id="PS50118"/>
    </source>
</evidence>
<evidence type="ECO:0000256" key="1">
    <source>
        <dbReference type="ARBA" id="ARBA00023125"/>
    </source>
</evidence>
<evidence type="ECO:0000313" key="5">
    <source>
        <dbReference type="EMBL" id="KAJ3256413.1"/>
    </source>
</evidence>
<feature type="domain" description="HMG box" evidence="4">
    <location>
        <begin position="17"/>
        <end position="85"/>
    </location>
</feature>
<feature type="DNA-binding region" description="HMG box" evidence="3">
    <location>
        <begin position="17"/>
        <end position="85"/>
    </location>
</feature>
<gene>
    <name evidence="5" type="ORF">HK103_005542</name>
</gene>
<comment type="caution">
    <text evidence="5">The sequence shown here is derived from an EMBL/GenBank/DDBJ whole genome shotgun (WGS) entry which is preliminary data.</text>
</comment>